<comment type="caution">
    <text evidence="4">The sequence shown here is derived from an EMBL/GenBank/DDBJ whole genome shotgun (WGS) entry which is preliminary data.</text>
</comment>
<feature type="region of interest" description="Disordered" evidence="2">
    <location>
        <begin position="178"/>
        <end position="275"/>
    </location>
</feature>
<dbReference type="Pfam" id="PF00823">
    <property type="entry name" value="PPE"/>
    <property type="match status" value="1"/>
</dbReference>
<dbReference type="RefSeq" id="WP_029722900.1">
    <property type="nucleotide sequence ID" value="NZ_JNVU01000002.1"/>
</dbReference>
<evidence type="ECO:0000259" key="3">
    <source>
        <dbReference type="Pfam" id="PF00823"/>
    </source>
</evidence>
<dbReference type="InterPro" id="IPR038332">
    <property type="entry name" value="PPE_sf"/>
</dbReference>
<comment type="similarity">
    <text evidence="1">Belongs to the mycobacterial PPE family.</text>
</comment>
<dbReference type="Gene3D" id="1.20.1260.20">
    <property type="entry name" value="PPE superfamily"/>
    <property type="match status" value="1"/>
</dbReference>
<organism evidence="4 5">
    <name type="scientific">Saccharopolyspora rectivirgula</name>
    <dbReference type="NCBI Taxonomy" id="28042"/>
    <lineage>
        <taxon>Bacteria</taxon>
        <taxon>Bacillati</taxon>
        <taxon>Actinomycetota</taxon>
        <taxon>Actinomycetes</taxon>
        <taxon>Pseudonocardiales</taxon>
        <taxon>Pseudonocardiaceae</taxon>
        <taxon>Saccharopolyspora</taxon>
    </lineage>
</organism>
<dbReference type="AlphaFoldDB" id="A0A073B3G6"/>
<dbReference type="EMBL" id="JNVU01000002">
    <property type="protein sequence ID" value="KEI46110.1"/>
    <property type="molecule type" value="Genomic_DNA"/>
</dbReference>
<evidence type="ECO:0000256" key="1">
    <source>
        <dbReference type="ARBA" id="ARBA00010652"/>
    </source>
</evidence>
<dbReference type="STRING" id="28042.GU90_00200"/>
<dbReference type="eggNOG" id="COG5651">
    <property type="taxonomic scope" value="Bacteria"/>
</dbReference>
<accession>A0A073B3G6</accession>
<feature type="domain" description="PPE" evidence="3">
    <location>
        <begin position="17"/>
        <end position="166"/>
    </location>
</feature>
<evidence type="ECO:0000256" key="2">
    <source>
        <dbReference type="SAM" id="MobiDB-lite"/>
    </source>
</evidence>
<keyword evidence="5" id="KW-1185">Reference proteome</keyword>
<protein>
    <recommendedName>
        <fullName evidence="3">PPE domain-containing protein</fullName>
    </recommendedName>
</protein>
<gene>
    <name evidence="4" type="ORF">GU90_00200</name>
</gene>
<reference evidence="4 5" key="1">
    <citation type="submission" date="2014-06" db="EMBL/GenBank/DDBJ databases">
        <title>Saccharopolyspora rectivirgula DSM-43113 Genome sequencing.</title>
        <authorList>
            <person name="Barrera C."/>
            <person name="Millon L."/>
            <person name="Rognon B."/>
            <person name="Zaugg C."/>
            <person name="Monod M."/>
        </authorList>
    </citation>
    <scope>NUCLEOTIDE SEQUENCE [LARGE SCALE GENOMIC DNA]</scope>
    <source>
        <strain evidence="4 5">DSM 43113</strain>
    </source>
</reference>
<dbReference type="Proteomes" id="UP000031419">
    <property type="component" value="Unassembled WGS sequence"/>
</dbReference>
<evidence type="ECO:0000313" key="4">
    <source>
        <dbReference type="EMBL" id="KEI46110.1"/>
    </source>
</evidence>
<dbReference type="SUPFAM" id="SSF140459">
    <property type="entry name" value="PE/PPE dimer-like"/>
    <property type="match status" value="1"/>
</dbReference>
<name>A0A073B3G6_9PSEU</name>
<dbReference type="OrthoDB" id="3682216at2"/>
<proteinExistence type="inferred from homology"/>
<dbReference type="InterPro" id="IPR000030">
    <property type="entry name" value="PPE_dom"/>
</dbReference>
<sequence>MSDHRWQGYSHAELYEQIHDGPGAESSQAPAHRWRELTRALGEVDQQLRAALTAISEDWRGAAADSARRGLGPLGDWAAQAQQAAEIMRDRAEQQAELISWARSEMPPPVEITTEDPGTAHTLLTHLFGGQTDYEVEEARKNAAEQRAFDVMRTYEAATAANTTSLASFTPPPRVVVDVPEASGRSGASPGVTISWAAAPPPPVSDSASRGPGPANRGSASSNRGRTGRRPAAGSGGRSRRQHDAEQQHEVTEKLGRPGDFFEVPEVLSRPVIGE</sequence>
<feature type="compositionally biased region" description="Basic and acidic residues" evidence="2">
    <location>
        <begin position="242"/>
        <end position="257"/>
    </location>
</feature>
<evidence type="ECO:0000313" key="5">
    <source>
        <dbReference type="Proteomes" id="UP000031419"/>
    </source>
</evidence>